<evidence type="ECO:0000313" key="2">
    <source>
        <dbReference type="EMBL" id="KAG6297454.1"/>
    </source>
</evidence>
<comment type="caution">
    <text evidence="2">The sequence shown here is derived from an EMBL/GenBank/DDBJ whole genome shotgun (WGS) entry which is preliminary data.</text>
</comment>
<reference evidence="2 3" key="1">
    <citation type="journal article" date="2020" name="bioRxiv">
        <title>Whole genome comparisons of ergot fungi reveals the divergence and evolution of species within the genus Claviceps are the result of varying mechanisms driving genome evolution and host range expansion.</title>
        <authorList>
            <person name="Wyka S.A."/>
            <person name="Mondo S.J."/>
            <person name="Liu M."/>
            <person name="Dettman J."/>
            <person name="Nalam V."/>
            <person name="Broders K.D."/>
        </authorList>
    </citation>
    <scope>NUCLEOTIDE SEQUENCE [LARGE SCALE GENOMIC DNA]</scope>
    <source>
        <strain evidence="2 3">Clav52</strain>
    </source>
</reference>
<feature type="compositionally biased region" description="Polar residues" evidence="1">
    <location>
        <begin position="18"/>
        <end position="30"/>
    </location>
</feature>
<protein>
    <submittedName>
        <fullName evidence="2">Uncharacterized protein</fullName>
    </submittedName>
</protein>
<sequence>MATSKTIAHPEDTDGAAQYSSDTEPSFPTNLQRTKRQRAVLTHVRCTPAAYAIQPATKLVRDRLVADGLKQELSRTFDASKLCLPEKMRHLCVQDVPLFLKLDLAKYASTSDLMRRPTHRQGKNLLAVDLQGMAQTVLPERNLAGVAPLTGDTPIHSIRLQ</sequence>
<name>A0A9P7U2C2_9HYPO</name>
<dbReference type="Proteomes" id="UP000707071">
    <property type="component" value="Unassembled WGS sequence"/>
</dbReference>
<dbReference type="EMBL" id="SRRH01000150">
    <property type="protein sequence ID" value="KAG6297454.1"/>
    <property type="molecule type" value="Genomic_DNA"/>
</dbReference>
<dbReference type="AlphaFoldDB" id="A0A9P7U2C2"/>
<keyword evidence="3" id="KW-1185">Reference proteome</keyword>
<gene>
    <name evidence="2" type="ORF">E4U09_001387</name>
</gene>
<feature type="region of interest" description="Disordered" evidence="1">
    <location>
        <begin position="1"/>
        <end position="30"/>
    </location>
</feature>
<evidence type="ECO:0000256" key="1">
    <source>
        <dbReference type="SAM" id="MobiDB-lite"/>
    </source>
</evidence>
<organism evidence="2 3">
    <name type="scientific">Claviceps aff. purpurea</name>
    <dbReference type="NCBI Taxonomy" id="1967640"/>
    <lineage>
        <taxon>Eukaryota</taxon>
        <taxon>Fungi</taxon>
        <taxon>Dikarya</taxon>
        <taxon>Ascomycota</taxon>
        <taxon>Pezizomycotina</taxon>
        <taxon>Sordariomycetes</taxon>
        <taxon>Hypocreomycetidae</taxon>
        <taxon>Hypocreales</taxon>
        <taxon>Clavicipitaceae</taxon>
        <taxon>Claviceps</taxon>
    </lineage>
</organism>
<evidence type="ECO:0000313" key="3">
    <source>
        <dbReference type="Proteomes" id="UP000707071"/>
    </source>
</evidence>
<proteinExistence type="predicted"/>
<accession>A0A9P7U2C2</accession>